<reference evidence="3 4" key="2">
    <citation type="submission" date="2024-10" db="EMBL/GenBank/DDBJ databases">
        <authorList>
            <person name="Ryan C."/>
        </authorList>
    </citation>
    <scope>NUCLEOTIDE SEQUENCE [LARGE SCALE GENOMIC DNA]</scope>
</reference>
<accession>A0ABC8VWU5</accession>
<keyword evidence="4" id="KW-1185">Reference proteome</keyword>
<dbReference type="EMBL" id="OZ075121">
    <property type="protein sequence ID" value="CAL4898126.1"/>
    <property type="molecule type" value="Genomic_DNA"/>
</dbReference>
<evidence type="ECO:0000256" key="2">
    <source>
        <dbReference type="SAM" id="Phobius"/>
    </source>
</evidence>
<proteinExistence type="predicted"/>
<feature type="transmembrane region" description="Helical" evidence="2">
    <location>
        <begin position="254"/>
        <end position="278"/>
    </location>
</feature>
<feature type="compositionally biased region" description="Low complexity" evidence="1">
    <location>
        <begin position="102"/>
        <end position="121"/>
    </location>
</feature>
<keyword evidence="2" id="KW-0812">Transmembrane</keyword>
<organism evidence="3 4">
    <name type="scientific">Urochloa decumbens</name>
    <dbReference type="NCBI Taxonomy" id="240449"/>
    <lineage>
        <taxon>Eukaryota</taxon>
        <taxon>Viridiplantae</taxon>
        <taxon>Streptophyta</taxon>
        <taxon>Embryophyta</taxon>
        <taxon>Tracheophyta</taxon>
        <taxon>Spermatophyta</taxon>
        <taxon>Magnoliopsida</taxon>
        <taxon>Liliopsida</taxon>
        <taxon>Poales</taxon>
        <taxon>Poaceae</taxon>
        <taxon>PACMAD clade</taxon>
        <taxon>Panicoideae</taxon>
        <taxon>Panicodae</taxon>
        <taxon>Paniceae</taxon>
        <taxon>Melinidinae</taxon>
        <taxon>Urochloa</taxon>
    </lineage>
</organism>
<feature type="transmembrane region" description="Helical" evidence="2">
    <location>
        <begin position="156"/>
        <end position="176"/>
    </location>
</feature>
<feature type="region of interest" description="Disordered" evidence="1">
    <location>
        <begin position="60"/>
        <end position="146"/>
    </location>
</feature>
<evidence type="ECO:0000256" key="1">
    <source>
        <dbReference type="SAM" id="MobiDB-lite"/>
    </source>
</evidence>
<dbReference type="AlphaFoldDB" id="A0ABC8VWU5"/>
<feature type="compositionally biased region" description="Low complexity" evidence="1">
    <location>
        <begin position="132"/>
        <end position="145"/>
    </location>
</feature>
<protein>
    <submittedName>
        <fullName evidence="3">Uncharacterized protein</fullName>
    </submittedName>
</protein>
<evidence type="ECO:0000313" key="4">
    <source>
        <dbReference type="Proteomes" id="UP001497457"/>
    </source>
</evidence>
<sequence length="297" mass="31246">MEPDARRSPLETDDAARVAIAPPDIDAAAAANRRSADTRWGIRFLFGRFLSYALPSFVNDSTGTGRDGIADEAATATDPRRRSPAHRQLDPRRSVHTLLSEAATTSDTTTTTTRRPGTAHAARQREGREGDSTTTSDTTLSYPSSVGARDSAEAPAYAAIIGLLAYGSCVVVGLVTEFDHTVGGWIAAATVSYGLLLLLTASLLGFGVMASVAGSSTMLWVSDLCARLGAILCTALLIVVISCKMGKPWGCAGGVPFAAVVACAMGAIGTWGRARALWDRVIGPRRRRQPPRGDENV</sequence>
<keyword evidence="2" id="KW-0472">Membrane</keyword>
<name>A0ABC8VWU5_9POAL</name>
<gene>
    <name evidence="3" type="ORF">URODEC1_LOCUS7599</name>
</gene>
<reference evidence="4" key="1">
    <citation type="submission" date="2024-06" db="EMBL/GenBank/DDBJ databases">
        <authorList>
            <person name="Ryan C."/>
        </authorList>
    </citation>
    <scope>NUCLEOTIDE SEQUENCE [LARGE SCALE GENOMIC DNA]</scope>
</reference>
<feature type="transmembrane region" description="Helical" evidence="2">
    <location>
        <begin position="182"/>
        <end position="212"/>
    </location>
</feature>
<dbReference type="Proteomes" id="UP001497457">
    <property type="component" value="Chromosome 11b"/>
</dbReference>
<evidence type="ECO:0000313" key="3">
    <source>
        <dbReference type="EMBL" id="CAL4898126.1"/>
    </source>
</evidence>
<keyword evidence="2" id="KW-1133">Transmembrane helix</keyword>
<feature type="transmembrane region" description="Helical" evidence="2">
    <location>
        <begin position="224"/>
        <end position="242"/>
    </location>
</feature>